<dbReference type="PANTHER" id="PTHR37298:SF1">
    <property type="entry name" value="UPF0111 PROTEIN YKAA"/>
    <property type="match status" value="1"/>
</dbReference>
<evidence type="ECO:0000256" key="1">
    <source>
        <dbReference type="ARBA" id="ARBA00008591"/>
    </source>
</evidence>
<proteinExistence type="inferred from homology"/>
<gene>
    <name evidence="2" type="ORF">H9838_08805</name>
</gene>
<dbReference type="InterPro" id="IPR018445">
    <property type="entry name" value="Put_Phosphate_transp_reg"/>
</dbReference>
<dbReference type="Pfam" id="PF01865">
    <property type="entry name" value="PhoU_div"/>
    <property type="match status" value="1"/>
</dbReference>
<dbReference type="PROSITE" id="PS51257">
    <property type="entry name" value="PROKAR_LIPOPROTEIN"/>
    <property type="match status" value="1"/>
</dbReference>
<dbReference type="InterPro" id="IPR052912">
    <property type="entry name" value="UPF0111_domain"/>
</dbReference>
<organism evidence="2 3">
    <name type="scientific">Candidatus Acutalibacter pullistercoris</name>
    <dbReference type="NCBI Taxonomy" id="2838418"/>
    <lineage>
        <taxon>Bacteria</taxon>
        <taxon>Bacillati</taxon>
        <taxon>Bacillota</taxon>
        <taxon>Clostridia</taxon>
        <taxon>Eubacteriales</taxon>
        <taxon>Acutalibacteraceae</taxon>
        <taxon>Acutalibacter</taxon>
    </lineage>
</organism>
<dbReference type="EMBL" id="DXDU01000139">
    <property type="protein sequence ID" value="HIY27254.1"/>
    <property type="molecule type" value="Genomic_DNA"/>
</dbReference>
<reference evidence="2" key="1">
    <citation type="journal article" date="2021" name="PeerJ">
        <title>Extensive microbial diversity within the chicken gut microbiome revealed by metagenomics and culture.</title>
        <authorList>
            <person name="Gilroy R."/>
            <person name="Ravi A."/>
            <person name="Getino M."/>
            <person name="Pursley I."/>
            <person name="Horton D.L."/>
            <person name="Alikhan N.F."/>
            <person name="Baker D."/>
            <person name="Gharbi K."/>
            <person name="Hall N."/>
            <person name="Watson M."/>
            <person name="Adriaenssens E.M."/>
            <person name="Foster-Nyarko E."/>
            <person name="Jarju S."/>
            <person name="Secka A."/>
            <person name="Antonio M."/>
            <person name="Oren A."/>
            <person name="Chaudhuri R.R."/>
            <person name="La Ragione R."/>
            <person name="Hildebrand F."/>
            <person name="Pallen M.J."/>
        </authorList>
    </citation>
    <scope>NUCLEOTIDE SEQUENCE</scope>
    <source>
        <strain evidence="2">1282</strain>
    </source>
</reference>
<dbReference type="PANTHER" id="PTHR37298">
    <property type="entry name" value="UPF0111 PROTEIN YKAA"/>
    <property type="match status" value="1"/>
</dbReference>
<protein>
    <submittedName>
        <fullName evidence="2">DUF47 family protein</fullName>
    </submittedName>
</protein>
<comment type="caution">
    <text evidence="2">The sequence shown here is derived from an EMBL/GenBank/DDBJ whole genome shotgun (WGS) entry which is preliminary data.</text>
</comment>
<dbReference type="InterPro" id="IPR038078">
    <property type="entry name" value="PhoU-like_sf"/>
</dbReference>
<reference evidence="2" key="2">
    <citation type="submission" date="2021-04" db="EMBL/GenBank/DDBJ databases">
        <authorList>
            <person name="Gilroy R."/>
        </authorList>
    </citation>
    <scope>NUCLEOTIDE SEQUENCE</scope>
    <source>
        <strain evidence="2">1282</strain>
    </source>
</reference>
<dbReference type="SUPFAM" id="SSF109755">
    <property type="entry name" value="PhoU-like"/>
    <property type="match status" value="1"/>
</dbReference>
<comment type="similarity">
    <text evidence="1">Belongs to the UPF0111 family.</text>
</comment>
<accession>A0A9D1YEB2</accession>
<dbReference type="AlphaFoldDB" id="A0A9D1YEB2"/>
<sequence>MSKKQDSYYFQNFIACAGLSCQAAQLLKQAFGDFQPDKLAERMDQIHAVEHEADRKKHDLLNTLVKAFITPIEREDILQLSQHLDDLTDTLEDVFIRMYYNRITSVRPDAQRMVDIIIQCCQEVERLMKDFADFKRSKTVHGHIVSINTLEETADKLYIDCMYQLHDTCKDPLEVIAWREIYSCLEKCADACEHIADVAESVIMKNS</sequence>
<dbReference type="Proteomes" id="UP000823915">
    <property type="component" value="Unassembled WGS sequence"/>
</dbReference>
<evidence type="ECO:0000313" key="2">
    <source>
        <dbReference type="EMBL" id="HIY27254.1"/>
    </source>
</evidence>
<name>A0A9D1YEB2_9FIRM</name>
<evidence type="ECO:0000313" key="3">
    <source>
        <dbReference type="Proteomes" id="UP000823915"/>
    </source>
</evidence>
<dbReference type="Gene3D" id="1.20.58.220">
    <property type="entry name" value="Phosphate transport system protein phou homolog 2, domain 2"/>
    <property type="match status" value="1"/>
</dbReference>